<dbReference type="EMBL" id="CP032695">
    <property type="protein sequence ID" value="AYG62912.1"/>
    <property type="molecule type" value="Genomic_DNA"/>
</dbReference>
<proteinExistence type="inferred from homology"/>
<dbReference type="RefSeq" id="WP_120707822.1">
    <property type="nucleotide sequence ID" value="NZ_CP032695.1"/>
</dbReference>
<dbReference type="SUPFAM" id="SSF88713">
    <property type="entry name" value="Glycoside hydrolase/deacetylase"/>
    <property type="match status" value="1"/>
</dbReference>
<dbReference type="Gene3D" id="3.20.20.370">
    <property type="entry name" value="Glycoside hydrolase/deacetylase"/>
    <property type="match status" value="1"/>
</dbReference>
<dbReference type="CDD" id="cd10928">
    <property type="entry name" value="CE4_u4"/>
    <property type="match status" value="1"/>
</dbReference>
<dbReference type="GO" id="GO:0005975">
    <property type="term" value="P:carbohydrate metabolic process"/>
    <property type="evidence" value="ECO:0007669"/>
    <property type="project" value="InterPro"/>
</dbReference>
<dbReference type="InterPro" id="IPR049591">
    <property type="entry name" value="CE4_u4-like"/>
</dbReference>
<comment type="similarity">
    <text evidence="2">Belongs to the polysaccharide deacetylase family.</text>
</comment>
<gene>
    <name evidence="6" type="ORF">CCGE525_29795</name>
</gene>
<reference evidence="6 7" key="1">
    <citation type="submission" date="2018-10" db="EMBL/GenBank/DDBJ databases">
        <title>Rhizobium etli, R. leguminosarum and a new Rhizobium genospecies from Phaseolus dumosus.</title>
        <authorList>
            <person name="Ramirez-Puebla S.T."/>
            <person name="Rogel-Hernandez M.A."/>
            <person name="Guerrero G."/>
            <person name="Ormeno-Orrillo E."/>
            <person name="Martinez-Romero J.C."/>
            <person name="Negrete-Yankelevich S."/>
            <person name="Martinez-Romero E."/>
        </authorList>
    </citation>
    <scope>NUCLEOTIDE SEQUENCE [LARGE SCALE GENOMIC DNA]</scope>
    <source>
        <strain evidence="6 7">CCGE525</strain>
        <plasmid evidence="7">prccge525c</plasmid>
    </source>
</reference>
<dbReference type="KEGG" id="rjg:CCGE525_29795"/>
<evidence type="ECO:0000259" key="5">
    <source>
        <dbReference type="Pfam" id="PF01522"/>
    </source>
</evidence>
<evidence type="ECO:0000256" key="2">
    <source>
        <dbReference type="ARBA" id="ARBA00010973"/>
    </source>
</evidence>
<dbReference type="GO" id="GO:0016810">
    <property type="term" value="F:hydrolase activity, acting on carbon-nitrogen (but not peptide) bonds"/>
    <property type="evidence" value="ECO:0007669"/>
    <property type="project" value="InterPro"/>
</dbReference>
<protein>
    <recommendedName>
        <fullName evidence="3">Chitooligosaccharide deacetylase</fullName>
    </recommendedName>
    <alternativeName>
        <fullName evidence="4">Nodulation protein B</fullName>
    </alternativeName>
</protein>
<sequence>MNDRAEWQPLRDDLQRWADAGRKAKLWFRDDDAIEPTAALNQLLALSDHYSIPMTLAVIPAHTGEPLATRLARQKDLTITVHGWTHRNYAPDETKKQELGAHRPKAIVLDELHKGFDKLKALYPEQFAPMLVPPWNRIDKALLPELAPFGYRAISTYGLAKPGQPITPINTHIDIMDWHGTHGGRPHGELVGYLVRELQNRFDGNDEPIGILTHHLVHDAAAWDFIATLFEETTVHPAVAWRQVGDFIG</sequence>
<name>A0A387G4M6_9HYPH</name>
<dbReference type="AlphaFoldDB" id="A0A387G4M6"/>
<keyword evidence="6" id="KW-0614">Plasmid</keyword>
<dbReference type="Proteomes" id="UP000282195">
    <property type="component" value="Plasmid pRCCGE525c"/>
</dbReference>
<organism evidence="6 7">
    <name type="scientific">Rhizobium jaguaris</name>
    <dbReference type="NCBI Taxonomy" id="1312183"/>
    <lineage>
        <taxon>Bacteria</taxon>
        <taxon>Pseudomonadati</taxon>
        <taxon>Pseudomonadota</taxon>
        <taxon>Alphaproteobacteria</taxon>
        <taxon>Hyphomicrobiales</taxon>
        <taxon>Rhizobiaceae</taxon>
        <taxon>Rhizobium/Agrobacterium group</taxon>
        <taxon>Rhizobium</taxon>
    </lineage>
</organism>
<feature type="domain" description="NodB homology" evidence="5">
    <location>
        <begin position="34"/>
        <end position="153"/>
    </location>
</feature>
<dbReference type="OrthoDB" id="6086702at2"/>
<dbReference type="InterPro" id="IPR002509">
    <property type="entry name" value="NODB_dom"/>
</dbReference>
<keyword evidence="7" id="KW-1185">Reference proteome</keyword>
<evidence type="ECO:0000256" key="4">
    <source>
        <dbReference type="ARBA" id="ARBA00032976"/>
    </source>
</evidence>
<evidence type="ECO:0000256" key="3">
    <source>
        <dbReference type="ARBA" id="ARBA00020071"/>
    </source>
</evidence>
<accession>A0A387G4M6</accession>
<comment type="function">
    <text evidence="1">Is involved in generating a small heat-stable compound (Nod), an acylated oligomer of N-acetylglucosamine, that stimulates mitosis in various plant protoplasts.</text>
</comment>
<dbReference type="Pfam" id="PF01522">
    <property type="entry name" value="Polysacc_deac_1"/>
    <property type="match status" value="1"/>
</dbReference>
<evidence type="ECO:0000313" key="6">
    <source>
        <dbReference type="EMBL" id="AYG62912.1"/>
    </source>
</evidence>
<evidence type="ECO:0000256" key="1">
    <source>
        <dbReference type="ARBA" id="ARBA00003236"/>
    </source>
</evidence>
<dbReference type="InterPro" id="IPR011330">
    <property type="entry name" value="Glyco_hydro/deAcase_b/a-brl"/>
</dbReference>
<geneLocation type="plasmid" evidence="7">
    <name>prccge525c</name>
</geneLocation>
<evidence type="ECO:0000313" key="7">
    <source>
        <dbReference type="Proteomes" id="UP000282195"/>
    </source>
</evidence>